<name>A0A2U2X7M5_9FLAO</name>
<evidence type="ECO:0000313" key="3">
    <source>
        <dbReference type="EMBL" id="PWH83788.1"/>
    </source>
</evidence>
<dbReference type="EMBL" id="QFRI01000001">
    <property type="protein sequence ID" value="PWH83788.1"/>
    <property type="molecule type" value="Genomic_DNA"/>
</dbReference>
<feature type="domain" description="Secretion system C-terminal sorting" evidence="2">
    <location>
        <begin position="37"/>
        <end position="106"/>
    </location>
</feature>
<dbReference type="Proteomes" id="UP000245375">
    <property type="component" value="Unassembled WGS sequence"/>
</dbReference>
<dbReference type="Pfam" id="PF18962">
    <property type="entry name" value="Por_Secre_tail"/>
    <property type="match status" value="1"/>
</dbReference>
<dbReference type="OrthoDB" id="951108at2"/>
<sequence length="107" mass="12600">MKSIFFYLFLFIISHMSFSQERIRETNLQKDTVFKFHPNPAQDDLYILGENKIKSIELINVLGKRVAFYHFNKSIIQIDVSELKSGLYLIQVIDENNMAETKKLVIK</sequence>
<organism evidence="3 4">
    <name type="scientific">Algibacter marinivivus</name>
    <dbReference type="NCBI Taxonomy" id="2100723"/>
    <lineage>
        <taxon>Bacteria</taxon>
        <taxon>Pseudomonadati</taxon>
        <taxon>Bacteroidota</taxon>
        <taxon>Flavobacteriia</taxon>
        <taxon>Flavobacteriales</taxon>
        <taxon>Flavobacteriaceae</taxon>
        <taxon>Algibacter</taxon>
    </lineage>
</organism>
<evidence type="ECO:0000259" key="2">
    <source>
        <dbReference type="Pfam" id="PF18962"/>
    </source>
</evidence>
<reference evidence="4" key="1">
    <citation type="submission" date="2018-05" db="EMBL/GenBank/DDBJ databases">
        <title>Algibacter marinivivus sp. nov., isolated from sample around a algae.</title>
        <authorList>
            <person name="Lu D."/>
        </authorList>
    </citation>
    <scope>NUCLEOTIDE SEQUENCE [LARGE SCALE GENOMIC DNA]</scope>
    <source>
        <strain evidence="4">ZY111</strain>
    </source>
</reference>
<evidence type="ECO:0000256" key="1">
    <source>
        <dbReference type="ARBA" id="ARBA00022729"/>
    </source>
</evidence>
<dbReference type="AlphaFoldDB" id="A0A2U2X7M5"/>
<protein>
    <recommendedName>
        <fullName evidence="2">Secretion system C-terminal sorting domain-containing protein</fullName>
    </recommendedName>
</protein>
<gene>
    <name evidence="3" type="ORF">DIS18_04345</name>
</gene>
<reference evidence="3 4" key="2">
    <citation type="submission" date="2018-05" db="EMBL/GenBank/DDBJ databases">
        <title>Algibacter marinivivus sp. nov., isolated from sample around a algae.</title>
        <authorList>
            <person name="Zhong X."/>
        </authorList>
    </citation>
    <scope>NUCLEOTIDE SEQUENCE [LARGE SCALE GENOMIC DNA]</scope>
    <source>
        <strain evidence="3 4">ZY111</strain>
    </source>
</reference>
<reference evidence="4" key="3">
    <citation type="submission" date="2018-05" db="EMBL/GenBank/DDBJ databases">
        <authorList>
            <person name="Lu D."/>
        </authorList>
    </citation>
    <scope>NUCLEOTIDE SEQUENCE [LARGE SCALE GENOMIC DNA]</scope>
    <source>
        <strain evidence="4">ZY111</strain>
    </source>
</reference>
<keyword evidence="1" id="KW-0732">Signal</keyword>
<dbReference type="NCBIfam" id="TIGR04183">
    <property type="entry name" value="Por_Secre_tail"/>
    <property type="match status" value="1"/>
</dbReference>
<accession>A0A2U2X7M5</accession>
<evidence type="ECO:0000313" key="4">
    <source>
        <dbReference type="Proteomes" id="UP000245375"/>
    </source>
</evidence>
<comment type="caution">
    <text evidence="3">The sequence shown here is derived from an EMBL/GenBank/DDBJ whole genome shotgun (WGS) entry which is preliminary data.</text>
</comment>
<proteinExistence type="predicted"/>
<dbReference type="RefSeq" id="WP_109351793.1">
    <property type="nucleotide sequence ID" value="NZ_QFRI01000001.1"/>
</dbReference>
<keyword evidence="4" id="KW-1185">Reference proteome</keyword>
<dbReference type="InterPro" id="IPR026444">
    <property type="entry name" value="Secre_tail"/>
</dbReference>